<organism evidence="3 4">
    <name type="scientific">Rhodococcus wratislaviensis</name>
    <name type="common">Tsukamurella wratislaviensis</name>
    <dbReference type="NCBI Taxonomy" id="44752"/>
    <lineage>
        <taxon>Bacteria</taxon>
        <taxon>Bacillati</taxon>
        <taxon>Actinomycetota</taxon>
        <taxon>Actinomycetes</taxon>
        <taxon>Mycobacteriales</taxon>
        <taxon>Nocardiaceae</taxon>
        <taxon>Rhodococcus</taxon>
    </lineage>
</organism>
<reference evidence="3 4" key="1">
    <citation type="submission" date="2018-11" db="EMBL/GenBank/DDBJ databases">
        <title>Microbial catabolism of amino acid.</title>
        <authorList>
            <person name="Hibi M."/>
            <person name="Ogawa J."/>
        </authorList>
    </citation>
    <scope>NUCLEOTIDE SEQUENCE [LARGE SCALE GENOMIC DNA]</scope>
    <source>
        <strain evidence="3 4">C31-06</strain>
    </source>
</reference>
<protein>
    <submittedName>
        <fullName evidence="3">Probable transcriptional regulator, LuxR family</fullName>
    </submittedName>
</protein>
<gene>
    <name evidence="3" type="ORF">Rhow_002363</name>
</gene>
<keyword evidence="4" id="KW-1185">Reference proteome</keyword>
<dbReference type="SMART" id="SM00421">
    <property type="entry name" value="HTH_LUXR"/>
    <property type="match status" value="1"/>
</dbReference>
<dbReference type="Pfam" id="PF00196">
    <property type="entry name" value="GerE"/>
    <property type="match status" value="1"/>
</dbReference>
<dbReference type="Proteomes" id="UP000287519">
    <property type="component" value="Unassembled WGS sequence"/>
</dbReference>
<dbReference type="AlphaFoldDB" id="A0A402C5G8"/>
<dbReference type="GO" id="GO:0003677">
    <property type="term" value="F:DNA binding"/>
    <property type="evidence" value="ECO:0007669"/>
    <property type="project" value="InterPro"/>
</dbReference>
<comment type="caution">
    <text evidence="3">The sequence shown here is derived from an EMBL/GenBank/DDBJ whole genome shotgun (WGS) entry which is preliminary data.</text>
</comment>
<evidence type="ECO:0000259" key="2">
    <source>
        <dbReference type="SMART" id="SM00421"/>
    </source>
</evidence>
<evidence type="ECO:0000313" key="3">
    <source>
        <dbReference type="EMBL" id="GCE38839.1"/>
    </source>
</evidence>
<accession>A0A402C5G8</accession>
<evidence type="ECO:0000313" key="4">
    <source>
        <dbReference type="Proteomes" id="UP000287519"/>
    </source>
</evidence>
<dbReference type="SUPFAM" id="SSF46894">
    <property type="entry name" value="C-terminal effector domain of the bipartite response regulators"/>
    <property type="match status" value="1"/>
</dbReference>
<evidence type="ECO:0000256" key="1">
    <source>
        <dbReference type="SAM" id="MobiDB-lite"/>
    </source>
</evidence>
<dbReference type="Gene3D" id="1.10.10.10">
    <property type="entry name" value="Winged helix-like DNA-binding domain superfamily/Winged helix DNA-binding domain"/>
    <property type="match status" value="1"/>
</dbReference>
<feature type="region of interest" description="Disordered" evidence="1">
    <location>
        <begin position="1"/>
        <end position="30"/>
    </location>
</feature>
<dbReference type="InterPro" id="IPR036388">
    <property type="entry name" value="WH-like_DNA-bd_sf"/>
</dbReference>
<proteinExistence type="predicted"/>
<dbReference type="EMBL" id="BHYM01000022">
    <property type="protein sequence ID" value="GCE38839.1"/>
    <property type="molecule type" value="Genomic_DNA"/>
</dbReference>
<dbReference type="GO" id="GO:0006355">
    <property type="term" value="P:regulation of DNA-templated transcription"/>
    <property type="evidence" value="ECO:0007669"/>
    <property type="project" value="InterPro"/>
</dbReference>
<sequence length="103" mass="11142">MTHTVTPPRVTSCIPRSPAPERATTGRPAPRLSARELEVLLGWLACDSKETVAATLYVSLGTVNTHLSRIRDKYSMVGRPAPTKAALLARALQDGFLTIDELS</sequence>
<dbReference type="InterPro" id="IPR000792">
    <property type="entry name" value="Tscrpt_reg_LuxR_C"/>
</dbReference>
<dbReference type="InterPro" id="IPR016032">
    <property type="entry name" value="Sig_transdc_resp-reg_C-effctor"/>
</dbReference>
<name>A0A402C5G8_RHOWR</name>
<feature type="domain" description="HTH luxR-type" evidence="2">
    <location>
        <begin position="29"/>
        <end position="86"/>
    </location>
</feature>
<dbReference type="RefSeq" id="WP_397489390.1">
    <property type="nucleotide sequence ID" value="NZ_BHYM01000022.1"/>
</dbReference>